<dbReference type="SUPFAM" id="SSF56003">
    <property type="entry name" value="Molybdenum cofactor-binding domain"/>
    <property type="match status" value="2"/>
</dbReference>
<evidence type="ECO:0000259" key="1">
    <source>
        <dbReference type="SMART" id="SM01008"/>
    </source>
</evidence>
<dbReference type="SMART" id="SM01008">
    <property type="entry name" value="Ald_Xan_dh_C"/>
    <property type="match status" value="1"/>
</dbReference>
<dbReference type="RefSeq" id="WP_013766166.1">
    <property type="nucleotide sequence ID" value="NC_015510.1"/>
</dbReference>
<dbReference type="EMBL" id="CP002691">
    <property type="protein sequence ID" value="AEE51627.1"/>
    <property type="molecule type" value="Genomic_DNA"/>
</dbReference>
<evidence type="ECO:0000313" key="3">
    <source>
        <dbReference type="Proteomes" id="UP000008461"/>
    </source>
</evidence>
<dbReference type="KEGG" id="hhy:Halhy_3775"/>
<dbReference type="InterPro" id="IPR046867">
    <property type="entry name" value="AldOxase/xan_DH_MoCoBD2"/>
</dbReference>
<reference key="2">
    <citation type="submission" date="2011-04" db="EMBL/GenBank/DDBJ databases">
        <title>Complete sequence of chromosome of Haliscomenobacter hydrossis DSM 1100.</title>
        <authorList>
            <consortium name="US DOE Joint Genome Institute (JGI-PGF)"/>
            <person name="Lucas S."/>
            <person name="Han J."/>
            <person name="Lapidus A."/>
            <person name="Bruce D."/>
            <person name="Goodwin L."/>
            <person name="Pitluck S."/>
            <person name="Peters L."/>
            <person name="Kyrpides N."/>
            <person name="Mavromatis K."/>
            <person name="Ivanova N."/>
            <person name="Ovchinnikova G."/>
            <person name="Pagani I."/>
            <person name="Daligault H."/>
            <person name="Detter J.C."/>
            <person name="Han C."/>
            <person name="Land M."/>
            <person name="Hauser L."/>
            <person name="Markowitz V."/>
            <person name="Cheng J.-F."/>
            <person name="Hugenholtz P."/>
            <person name="Woyke T."/>
            <person name="Wu D."/>
            <person name="Verbarg S."/>
            <person name="Frueling A."/>
            <person name="Brambilla E."/>
            <person name="Klenk H.-P."/>
            <person name="Eisen J.A."/>
        </authorList>
    </citation>
    <scope>NUCLEOTIDE SEQUENCE</scope>
    <source>
        <strain>DSM 1100</strain>
    </source>
</reference>
<dbReference type="PROSITE" id="PS51318">
    <property type="entry name" value="TAT"/>
    <property type="match status" value="1"/>
</dbReference>
<dbReference type="eggNOG" id="COG1529">
    <property type="taxonomic scope" value="Bacteria"/>
</dbReference>
<protein>
    <submittedName>
        <fullName evidence="2">Isoquinoline 1-oxidoreductase</fullName>
        <ecNumber evidence="2">1.3.99.16</ecNumber>
    </submittedName>
</protein>
<dbReference type="EC" id="1.3.99.16" evidence="2"/>
<dbReference type="Pfam" id="PF20256">
    <property type="entry name" value="MoCoBD_2"/>
    <property type="match status" value="2"/>
</dbReference>
<dbReference type="InterPro" id="IPR037165">
    <property type="entry name" value="AldOxase/xan_DH_Mopterin-bd_sf"/>
</dbReference>
<reference evidence="2 3" key="1">
    <citation type="journal article" date="2011" name="Stand. Genomic Sci.">
        <title>Complete genome sequence of Haliscomenobacter hydrossis type strain (O).</title>
        <authorList>
            <consortium name="US DOE Joint Genome Institute (JGI-PGF)"/>
            <person name="Daligault H."/>
            <person name="Lapidus A."/>
            <person name="Zeytun A."/>
            <person name="Nolan M."/>
            <person name="Lucas S."/>
            <person name="Del Rio T.G."/>
            <person name="Tice H."/>
            <person name="Cheng J.F."/>
            <person name="Tapia R."/>
            <person name="Han C."/>
            <person name="Goodwin L."/>
            <person name="Pitluck S."/>
            <person name="Liolios K."/>
            <person name="Pagani I."/>
            <person name="Ivanova N."/>
            <person name="Huntemann M."/>
            <person name="Mavromatis K."/>
            <person name="Mikhailova N."/>
            <person name="Pati A."/>
            <person name="Chen A."/>
            <person name="Palaniappan K."/>
            <person name="Land M."/>
            <person name="Hauser L."/>
            <person name="Brambilla E.M."/>
            <person name="Rohde M."/>
            <person name="Verbarg S."/>
            <person name="Goker M."/>
            <person name="Bristow J."/>
            <person name="Eisen J.A."/>
            <person name="Markowitz V."/>
            <person name="Hugenholtz P."/>
            <person name="Kyrpides N.C."/>
            <person name="Klenk H.P."/>
            <person name="Woyke T."/>
        </authorList>
    </citation>
    <scope>NUCLEOTIDE SEQUENCE [LARGE SCALE GENOMIC DNA]</scope>
    <source>
        <strain evidence="3">ATCC 27775 / DSM 1100 / LMG 10767 / O</strain>
    </source>
</reference>
<organism evidence="2 3">
    <name type="scientific">Haliscomenobacter hydrossis (strain ATCC 27775 / DSM 1100 / LMG 10767 / O)</name>
    <dbReference type="NCBI Taxonomy" id="760192"/>
    <lineage>
        <taxon>Bacteria</taxon>
        <taxon>Pseudomonadati</taxon>
        <taxon>Bacteroidota</taxon>
        <taxon>Saprospiria</taxon>
        <taxon>Saprospirales</taxon>
        <taxon>Haliscomenobacteraceae</taxon>
        <taxon>Haliscomenobacter</taxon>
    </lineage>
</organism>
<gene>
    <name evidence="2" type="ordered locus">Halhy_3775</name>
</gene>
<dbReference type="HOGENOM" id="CLU_013917_0_0_10"/>
<accession>F4L140</accession>
<feature type="domain" description="Aldehyde oxidase/xanthine dehydrogenase a/b hammerhead" evidence="1">
    <location>
        <begin position="223"/>
        <end position="301"/>
    </location>
</feature>
<dbReference type="InterPro" id="IPR000674">
    <property type="entry name" value="Ald_Oxase/Xan_DH_a/b"/>
</dbReference>
<dbReference type="InterPro" id="IPR006311">
    <property type="entry name" value="TAT_signal"/>
</dbReference>
<dbReference type="Gene3D" id="3.30.365.10">
    <property type="entry name" value="Aldehyde oxidase/xanthine dehydrogenase, molybdopterin binding domain"/>
    <property type="match status" value="4"/>
</dbReference>
<name>F4L140_HALH1</name>
<dbReference type="GO" id="GO:0047121">
    <property type="term" value="F:isoquinoline 1-oxidoreductase activity"/>
    <property type="evidence" value="ECO:0007669"/>
    <property type="project" value="UniProtKB-EC"/>
</dbReference>
<dbReference type="Proteomes" id="UP000008461">
    <property type="component" value="Chromosome"/>
</dbReference>
<dbReference type="InterPro" id="IPR008274">
    <property type="entry name" value="AldOxase/xan_DH_MoCoBD1"/>
</dbReference>
<sequence>MKNSKSSDTTVSRRKFLSAAGGITFAITTYAILPRWAFENPEMEPNPEDKGRQISAWVHIRPDGRINIYNPAAEMGQGSMTALPVIFAEEMDADWAAVHIEYSPIEPKIYGPGVWGGRMMTVGSRAVSGYYDSLRQAGAQARYVLMDNVAKKWNVPMAELSTEPSMVVHRASNRKISYGEIASFATLPEKLPAIPTNQLKDPKNFRLIGNQKIARFDIPAKVNGSAKYAIDVRLPGMVYGVISRSPVNGAKPNLLNAAEIRKIAGVIEVLTLDHGIGVVADTLEKALKAKAALRIEWSKGAKAATHSSEQAYAEYTALVNDDSRKGRSLESKGDPANALKTATKVYTATYKNDYLYHAQMEPLNAVVSLAADGNSAEVWCGTQAPDGAKGAAARVLGLEESKVTLYPHYLGGGFGRRSSADYIEEAAALAKAVRKPLKLIWTREDDMQYGQFRPICLQHLQAGVDQAGNITSWKYIISGTGDNLLASGAEMPFYTLPDLSIELRAVDHGIRTKHWRAVGHGPNKYAIEAFIDEIAHDQKKDPYQYRRHLMRNHPRALKVLDTVAEMARWGKKLPAGRAMGIAFAERSGSPGAGICEISLDRETGKIKVHHIWAVVDGGVIVQPDNARAQTEGSLLMGLSSVFHESITIKNGEVQQSNFHDYPILRMADIPETLEVKFIDSQEAPSGLGEAGLPFIGPAVANAFLALTGQALRHMPFTPERVLATVGAK</sequence>
<dbReference type="Gene3D" id="3.90.1170.50">
    <property type="entry name" value="Aldehyde oxidase/xanthine dehydrogenase, a/b hammerhead"/>
    <property type="match status" value="1"/>
</dbReference>
<keyword evidence="2" id="KW-0560">Oxidoreductase</keyword>
<dbReference type="STRING" id="760192.Halhy_3775"/>
<dbReference type="OrthoDB" id="605889at2"/>
<dbReference type="Pfam" id="PF02738">
    <property type="entry name" value="MoCoBD_1"/>
    <property type="match status" value="1"/>
</dbReference>
<dbReference type="PANTHER" id="PTHR47495">
    <property type="entry name" value="ALDEHYDE DEHYDROGENASE"/>
    <property type="match status" value="1"/>
</dbReference>
<dbReference type="AlphaFoldDB" id="F4L140"/>
<proteinExistence type="predicted"/>
<evidence type="ECO:0000313" key="2">
    <source>
        <dbReference type="EMBL" id="AEE51627.1"/>
    </source>
</evidence>
<dbReference type="InterPro" id="IPR012368">
    <property type="entry name" value="OxRdtase_Mopterin-bd_su_IorB"/>
</dbReference>
<dbReference type="PIRSF" id="PIRSF036389">
    <property type="entry name" value="IOR_B"/>
    <property type="match status" value="1"/>
</dbReference>
<dbReference type="PANTHER" id="PTHR47495:SF2">
    <property type="entry name" value="ALDEHYDE DEHYDROGENASE"/>
    <property type="match status" value="1"/>
</dbReference>
<keyword evidence="3" id="KW-1185">Reference proteome</keyword>
<dbReference type="InterPro" id="IPR052516">
    <property type="entry name" value="N-heterocyclic_Hydroxylase"/>
</dbReference>